<dbReference type="InterPro" id="IPR053930">
    <property type="entry name" value="RapZ-like_N"/>
</dbReference>
<dbReference type="EMBL" id="FNQG01000012">
    <property type="protein sequence ID" value="SEA25326.1"/>
    <property type="molecule type" value="Genomic_DNA"/>
</dbReference>
<dbReference type="InterPro" id="IPR027417">
    <property type="entry name" value="P-loop_NTPase"/>
</dbReference>
<dbReference type="GO" id="GO:0005525">
    <property type="term" value="F:GTP binding"/>
    <property type="evidence" value="ECO:0007669"/>
    <property type="project" value="UniProtKB-UniRule"/>
</dbReference>
<dbReference type="GO" id="GO:0005524">
    <property type="term" value="F:ATP binding"/>
    <property type="evidence" value="ECO:0007669"/>
    <property type="project" value="UniProtKB-UniRule"/>
</dbReference>
<protein>
    <submittedName>
        <fullName evidence="7">UPF0042 nucleotide-binding protein</fullName>
    </submittedName>
</protein>
<sequence>MEQEFEEGKEVQEQPKEDKFRLVVVTGMSGGGKTQACRYMEDLGYFVVDNLPPVFIPKFVELCKHAGDHVGKVVLVVDTRSREFFDTFIHVLDDMDKDDVPYEMLFMDASDACIIRRYKETRRRHPMAPSSRISDGIAKERERLSPARAKATYIIDTSELKKVELRDKIHRIFGNSDGEQMSINVLSFGFKFGMPLDADMVFDVRFLPNPFYIESMRHKSGAVPEVAEYIAGFPVTQDFMEHLDGMMDFLVPQYVKEGKSQLVIAVGCTGGMHRSVFIAKHVFDRLKDKGLPVKLEHRDLMKNDVWEHVREEC</sequence>
<gene>
    <name evidence="7" type="ORF">SAMN05660648_02514</name>
</gene>
<dbReference type="Pfam" id="PF03668">
    <property type="entry name" value="RapZ-like_N"/>
    <property type="match status" value="1"/>
</dbReference>
<dbReference type="SUPFAM" id="SSF52540">
    <property type="entry name" value="P-loop containing nucleoside triphosphate hydrolases"/>
    <property type="match status" value="1"/>
</dbReference>
<dbReference type="OrthoDB" id="9784461at2"/>
<dbReference type="HAMAP" id="MF_00636">
    <property type="entry name" value="RapZ_like"/>
    <property type="match status" value="1"/>
</dbReference>
<dbReference type="PIRSF" id="PIRSF005052">
    <property type="entry name" value="P-loopkin"/>
    <property type="match status" value="1"/>
</dbReference>
<feature type="binding site" evidence="4">
    <location>
        <begin position="78"/>
        <end position="81"/>
    </location>
    <ligand>
        <name>GTP</name>
        <dbReference type="ChEBI" id="CHEBI:37565"/>
    </ligand>
</feature>
<accession>A0A1H3ZNF5</accession>
<keyword evidence="1 4" id="KW-0547">Nucleotide-binding</keyword>
<dbReference type="NCBIfam" id="NF003828">
    <property type="entry name" value="PRK05416.1"/>
    <property type="match status" value="1"/>
</dbReference>
<feature type="binding site" evidence="4">
    <location>
        <begin position="27"/>
        <end position="34"/>
    </location>
    <ligand>
        <name>ATP</name>
        <dbReference type="ChEBI" id="CHEBI:30616"/>
    </ligand>
</feature>
<evidence type="ECO:0000259" key="5">
    <source>
        <dbReference type="Pfam" id="PF03668"/>
    </source>
</evidence>
<dbReference type="PANTHER" id="PTHR30448:SF0">
    <property type="entry name" value="RNASE ADAPTER PROTEIN RAPZ"/>
    <property type="match status" value="1"/>
</dbReference>
<evidence type="ECO:0000256" key="3">
    <source>
        <dbReference type="ARBA" id="ARBA00023134"/>
    </source>
</evidence>
<proteinExistence type="inferred from homology"/>
<evidence type="ECO:0000256" key="1">
    <source>
        <dbReference type="ARBA" id="ARBA00022741"/>
    </source>
</evidence>
<dbReference type="Proteomes" id="UP000183469">
    <property type="component" value="Unassembled WGS sequence"/>
</dbReference>
<organism evidence="7 8">
    <name type="scientific">Selenomonas ruminantium</name>
    <dbReference type="NCBI Taxonomy" id="971"/>
    <lineage>
        <taxon>Bacteria</taxon>
        <taxon>Bacillati</taxon>
        <taxon>Bacillota</taxon>
        <taxon>Negativicutes</taxon>
        <taxon>Selenomonadales</taxon>
        <taxon>Selenomonadaceae</taxon>
        <taxon>Selenomonas</taxon>
    </lineage>
</organism>
<dbReference type="PANTHER" id="PTHR30448">
    <property type="entry name" value="RNASE ADAPTER PROTEIN RAPZ"/>
    <property type="match status" value="1"/>
</dbReference>
<reference evidence="7 8" key="1">
    <citation type="submission" date="2016-10" db="EMBL/GenBank/DDBJ databases">
        <authorList>
            <person name="de Groot N.N."/>
        </authorList>
    </citation>
    <scope>NUCLEOTIDE SEQUENCE [LARGE SCALE GENOMIC DNA]</scope>
    <source>
        <strain evidence="7 8">DSM 2872</strain>
    </source>
</reference>
<evidence type="ECO:0000256" key="2">
    <source>
        <dbReference type="ARBA" id="ARBA00022840"/>
    </source>
</evidence>
<evidence type="ECO:0000256" key="4">
    <source>
        <dbReference type="HAMAP-Rule" id="MF_00636"/>
    </source>
</evidence>
<dbReference type="AlphaFoldDB" id="A0A1H3ZNF5"/>
<name>A0A1H3ZNF5_SELRU</name>
<feature type="domain" description="RapZ-like N-terminal" evidence="5">
    <location>
        <begin position="21"/>
        <end position="174"/>
    </location>
</feature>
<dbReference type="RefSeq" id="WP_074673063.1">
    <property type="nucleotide sequence ID" value="NZ_FNQG01000012.1"/>
</dbReference>
<dbReference type="InterPro" id="IPR053931">
    <property type="entry name" value="RapZ_C"/>
</dbReference>
<feature type="domain" description="RapZ C-terminal" evidence="6">
    <location>
        <begin position="181"/>
        <end position="300"/>
    </location>
</feature>
<evidence type="ECO:0000313" key="8">
    <source>
        <dbReference type="Proteomes" id="UP000183469"/>
    </source>
</evidence>
<dbReference type="Pfam" id="PF22740">
    <property type="entry name" value="PapZ_C"/>
    <property type="match status" value="1"/>
</dbReference>
<dbReference type="InterPro" id="IPR005337">
    <property type="entry name" value="RapZ-like"/>
</dbReference>
<evidence type="ECO:0000259" key="6">
    <source>
        <dbReference type="Pfam" id="PF22740"/>
    </source>
</evidence>
<keyword evidence="3 4" id="KW-0342">GTP-binding</keyword>
<keyword evidence="2 4" id="KW-0067">ATP-binding</keyword>
<evidence type="ECO:0000313" key="7">
    <source>
        <dbReference type="EMBL" id="SEA25326.1"/>
    </source>
</evidence>